<evidence type="ECO:0000313" key="2">
    <source>
        <dbReference type="Proteomes" id="UP000824120"/>
    </source>
</evidence>
<dbReference type="Proteomes" id="UP000824120">
    <property type="component" value="Chromosome 9"/>
</dbReference>
<dbReference type="EMBL" id="JACXVP010000009">
    <property type="protein sequence ID" value="KAG5585333.1"/>
    <property type="molecule type" value="Genomic_DNA"/>
</dbReference>
<organism evidence="1 2">
    <name type="scientific">Solanum commersonii</name>
    <name type="common">Commerson's wild potato</name>
    <name type="synonym">Commerson's nightshade</name>
    <dbReference type="NCBI Taxonomy" id="4109"/>
    <lineage>
        <taxon>Eukaryota</taxon>
        <taxon>Viridiplantae</taxon>
        <taxon>Streptophyta</taxon>
        <taxon>Embryophyta</taxon>
        <taxon>Tracheophyta</taxon>
        <taxon>Spermatophyta</taxon>
        <taxon>Magnoliopsida</taxon>
        <taxon>eudicotyledons</taxon>
        <taxon>Gunneridae</taxon>
        <taxon>Pentapetalae</taxon>
        <taxon>asterids</taxon>
        <taxon>lamiids</taxon>
        <taxon>Solanales</taxon>
        <taxon>Solanaceae</taxon>
        <taxon>Solanoideae</taxon>
        <taxon>Solaneae</taxon>
        <taxon>Solanum</taxon>
    </lineage>
</organism>
<dbReference type="AlphaFoldDB" id="A0A9J5XCJ3"/>
<gene>
    <name evidence="1" type="ORF">H5410_045767</name>
</gene>
<comment type="caution">
    <text evidence="1">The sequence shown here is derived from an EMBL/GenBank/DDBJ whole genome shotgun (WGS) entry which is preliminary data.</text>
</comment>
<evidence type="ECO:0000313" key="1">
    <source>
        <dbReference type="EMBL" id="KAG5585333.1"/>
    </source>
</evidence>
<reference evidence="1 2" key="1">
    <citation type="submission" date="2020-09" db="EMBL/GenBank/DDBJ databases">
        <title>De no assembly of potato wild relative species, Solanum commersonii.</title>
        <authorList>
            <person name="Cho K."/>
        </authorList>
    </citation>
    <scope>NUCLEOTIDE SEQUENCE [LARGE SCALE GENOMIC DNA]</scope>
    <source>
        <strain evidence="1">LZ3.2</strain>
        <tissue evidence="1">Leaf</tissue>
    </source>
</reference>
<keyword evidence="2" id="KW-1185">Reference proteome</keyword>
<sequence length="96" mass="10771">MVFRKCALKDFSATLVRIADAFGDPLFGLLHRLSSISFNVFVSWIIGQCSTASRSRSVIHQHLLFTVDFSFPSWLSILEQKENMRSVGDSLNGFGD</sequence>
<proteinExistence type="predicted"/>
<accession>A0A9J5XCJ3</accession>
<name>A0A9J5XCJ3_SOLCO</name>
<protein>
    <submittedName>
        <fullName evidence="1">Uncharacterized protein</fullName>
    </submittedName>
</protein>